<evidence type="ECO:0000313" key="7">
    <source>
        <dbReference type="Proteomes" id="UP000268162"/>
    </source>
</evidence>
<evidence type="ECO:0000256" key="2">
    <source>
        <dbReference type="ARBA" id="ARBA00022980"/>
    </source>
</evidence>
<comment type="similarity">
    <text evidence="1 4">Belongs to the universal ribosomal protein uL24 family.</text>
</comment>
<dbReference type="STRING" id="215637.A0A4P9ZYD9"/>
<feature type="non-terminal residue" evidence="6">
    <location>
        <position position="177"/>
    </location>
</feature>
<dbReference type="InterPro" id="IPR005825">
    <property type="entry name" value="Ribosomal_uL24_CS"/>
</dbReference>
<dbReference type="GO" id="GO:1990904">
    <property type="term" value="C:ribonucleoprotein complex"/>
    <property type="evidence" value="ECO:0007669"/>
    <property type="project" value="UniProtKB-KW"/>
</dbReference>
<evidence type="ECO:0000256" key="3">
    <source>
        <dbReference type="ARBA" id="ARBA00023274"/>
    </source>
</evidence>
<dbReference type="SMART" id="SM00739">
    <property type="entry name" value="KOW"/>
    <property type="match status" value="1"/>
</dbReference>
<dbReference type="HAMAP" id="MF_01326_B">
    <property type="entry name" value="Ribosomal_uL24_B"/>
    <property type="match status" value="1"/>
</dbReference>
<dbReference type="GO" id="GO:0003735">
    <property type="term" value="F:structural constituent of ribosome"/>
    <property type="evidence" value="ECO:0007669"/>
    <property type="project" value="InterPro"/>
</dbReference>
<feature type="non-terminal residue" evidence="6">
    <location>
        <position position="1"/>
    </location>
</feature>
<keyword evidence="7" id="KW-1185">Reference proteome</keyword>
<dbReference type="PROSITE" id="PS01108">
    <property type="entry name" value="RIBOSOMAL_L24"/>
    <property type="match status" value="1"/>
</dbReference>
<dbReference type="PANTHER" id="PTHR12903">
    <property type="entry name" value="MITOCHONDRIAL RIBOSOMAL PROTEIN L24"/>
    <property type="match status" value="1"/>
</dbReference>
<dbReference type="AlphaFoldDB" id="A0A4P9ZYD9"/>
<dbReference type="GO" id="GO:0005840">
    <property type="term" value="C:ribosome"/>
    <property type="evidence" value="ECO:0007669"/>
    <property type="project" value="UniProtKB-KW"/>
</dbReference>
<dbReference type="GO" id="GO:0003723">
    <property type="term" value="F:RNA binding"/>
    <property type="evidence" value="ECO:0007669"/>
    <property type="project" value="InterPro"/>
</dbReference>
<dbReference type="Gene3D" id="2.30.30.30">
    <property type="match status" value="1"/>
</dbReference>
<reference evidence="7" key="1">
    <citation type="journal article" date="2018" name="Nat. Microbiol.">
        <title>Leveraging single-cell genomics to expand the fungal tree of life.</title>
        <authorList>
            <person name="Ahrendt S.R."/>
            <person name="Quandt C.A."/>
            <person name="Ciobanu D."/>
            <person name="Clum A."/>
            <person name="Salamov A."/>
            <person name="Andreopoulos B."/>
            <person name="Cheng J.F."/>
            <person name="Woyke T."/>
            <person name="Pelin A."/>
            <person name="Henrissat B."/>
            <person name="Reynolds N.K."/>
            <person name="Benny G.L."/>
            <person name="Smith M.E."/>
            <person name="James T.Y."/>
            <person name="Grigoriev I.V."/>
        </authorList>
    </citation>
    <scope>NUCLEOTIDE SEQUENCE [LARGE SCALE GENOMIC DNA]</scope>
    <source>
        <strain evidence="7">RSA 468</strain>
    </source>
</reference>
<dbReference type="EMBL" id="ML002336">
    <property type="protein sequence ID" value="RKP38726.1"/>
    <property type="molecule type" value="Genomic_DNA"/>
</dbReference>
<dbReference type="Proteomes" id="UP000268162">
    <property type="component" value="Unassembled WGS sequence"/>
</dbReference>
<accession>A0A4P9ZYD9</accession>
<dbReference type="Pfam" id="PF17136">
    <property type="entry name" value="ribosomal_L24"/>
    <property type="match status" value="1"/>
</dbReference>
<dbReference type="SUPFAM" id="SSF50104">
    <property type="entry name" value="Translation proteins SH3-like domain"/>
    <property type="match status" value="1"/>
</dbReference>
<dbReference type="Pfam" id="PF00467">
    <property type="entry name" value="KOW"/>
    <property type="match status" value="1"/>
</dbReference>
<dbReference type="NCBIfam" id="TIGR01079">
    <property type="entry name" value="rplX_bact"/>
    <property type="match status" value="1"/>
</dbReference>
<dbReference type="InterPro" id="IPR057264">
    <property type="entry name" value="Ribosomal_uL24_C"/>
</dbReference>
<dbReference type="CDD" id="cd06089">
    <property type="entry name" value="KOW_RPL26"/>
    <property type="match status" value="1"/>
</dbReference>
<dbReference type="InterPro" id="IPR008991">
    <property type="entry name" value="Translation_prot_SH3-like_sf"/>
</dbReference>
<keyword evidence="3 4" id="KW-0687">Ribonucleoprotein</keyword>
<evidence type="ECO:0000259" key="5">
    <source>
        <dbReference type="SMART" id="SM00739"/>
    </source>
</evidence>
<dbReference type="InterPro" id="IPR014722">
    <property type="entry name" value="Rib_uL2_dom2"/>
</dbReference>
<evidence type="ECO:0000256" key="4">
    <source>
        <dbReference type="RuleBase" id="RU003477"/>
    </source>
</evidence>
<organism evidence="6 7">
    <name type="scientific">Dimargaris cristalligena</name>
    <dbReference type="NCBI Taxonomy" id="215637"/>
    <lineage>
        <taxon>Eukaryota</taxon>
        <taxon>Fungi</taxon>
        <taxon>Fungi incertae sedis</taxon>
        <taxon>Zoopagomycota</taxon>
        <taxon>Kickxellomycotina</taxon>
        <taxon>Dimargaritomycetes</taxon>
        <taxon>Dimargaritales</taxon>
        <taxon>Dimargaritaceae</taxon>
        <taxon>Dimargaris</taxon>
    </lineage>
</organism>
<proteinExistence type="inferred from homology"/>
<evidence type="ECO:0000256" key="1">
    <source>
        <dbReference type="ARBA" id="ARBA00010618"/>
    </source>
</evidence>
<name>A0A4P9ZYD9_9FUNG</name>
<dbReference type="InterPro" id="IPR003256">
    <property type="entry name" value="Ribosomal_uL24"/>
</dbReference>
<evidence type="ECO:0000313" key="6">
    <source>
        <dbReference type="EMBL" id="RKP38726.1"/>
    </source>
</evidence>
<dbReference type="GO" id="GO:0006412">
    <property type="term" value="P:translation"/>
    <property type="evidence" value="ECO:0007669"/>
    <property type="project" value="InterPro"/>
</dbReference>
<dbReference type="InterPro" id="IPR041988">
    <property type="entry name" value="Ribosomal_uL24_KOW"/>
</dbReference>
<protein>
    <submittedName>
        <fullName evidence="6">Translation protein SH3-like domain-containing protein</fullName>
    </submittedName>
</protein>
<keyword evidence="2 4" id="KW-0689">Ribosomal protein</keyword>
<feature type="domain" description="KOW" evidence="5">
    <location>
        <begin position="21"/>
        <end position="48"/>
    </location>
</feature>
<dbReference type="InterPro" id="IPR005824">
    <property type="entry name" value="KOW"/>
</dbReference>
<sequence>STRLQPVEKYILDKDKIKSWKIVRGDKVMIMTGKNKGESGTVSRVIRKMNQIMIGGKNLVYKHVPMTSSSPDGKIQIEAPVHVTNVALLDPSTGRPTKVYTRKVLDEETKKLVATRFAKETNTEIPKPKFTAYQFARKDGPHDTDADVVAEVTYKPSLLEPVFPNGVLYELSNVRKK</sequence>
<gene>
    <name evidence="6" type="ORF">BJ085DRAFT_3082</name>
</gene>